<evidence type="ECO:0000313" key="3">
    <source>
        <dbReference type="Proteomes" id="UP000201728"/>
    </source>
</evidence>
<feature type="coiled-coil region" evidence="1">
    <location>
        <begin position="47"/>
        <end position="74"/>
    </location>
</feature>
<proteinExistence type="predicted"/>
<evidence type="ECO:0000256" key="1">
    <source>
        <dbReference type="SAM" id="Coils"/>
    </source>
</evidence>
<name>A0A222P6K1_9GAMM</name>
<dbReference type="AlphaFoldDB" id="A0A222P6K1"/>
<keyword evidence="3" id="KW-1185">Reference proteome</keyword>
<evidence type="ECO:0000313" key="2">
    <source>
        <dbReference type="EMBL" id="ASQ47427.1"/>
    </source>
</evidence>
<protein>
    <submittedName>
        <fullName evidence="2">Uncharacterized protein</fullName>
    </submittedName>
</protein>
<dbReference type="KEGG" id="lcd:clem_14505"/>
<organism evidence="2 3">
    <name type="scientific">Legionella clemsonensis</name>
    <dbReference type="NCBI Taxonomy" id="1867846"/>
    <lineage>
        <taxon>Bacteria</taxon>
        <taxon>Pseudomonadati</taxon>
        <taxon>Pseudomonadota</taxon>
        <taxon>Gammaproteobacteria</taxon>
        <taxon>Legionellales</taxon>
        <taxon>Legionellaceae</taxon>
        <taxon>Legionella</taxon>
    </lineage>
</organism>
<accession>A0A222P6K1</accession>
<dbReference type="Proteomes" id="UP000201728">
    <property type="component" value="Chromosome"/>
</dbReference>
<sequence>MCFFKAKAPDRDFAALYVLLKTKPDLQAWWQKVRDKNTVGFLYSHQTKQLDASIAKLSKLIEDYQAERTEYRRKALHKLYLQACNWKHMHAIKQQESQRAIQVEVLTTWLESQLGNDIRVTLPSKTKNPYGGIEISDQHLYRWWKNMSNLGWLSRRSAATKELDSAIKWFSNSIVLDRRKGLEELMIAIEVWKDERQEVSRRLPMVEALQQYIAQQIEELQLEEQYDEIKPSSFLLLREMAFMAFCYVQELFEAFDGIFEMSSLLIS</sequence>
<dbReference type="RefSeq" id="WP_094092162.1">
    <property type="nucleotide sequence ID" value="NZ_CP016397.1"/>
</dbReference>
<keyword evidence="1" id="KW-0175">Coiled coil</keyword>
<gene>
    <name evidence="2" type="ORF">clem_14505</name>
</gene>
<dbReference type="EMBL" id="CP016397">
    <property type="protein sequence ID" value="ASQ47427.1"/>
    <property type="molecule type" value="Genomic_DNA"/>
</dbReference>
<reference evidence="3" key="1">
    <citation type="submission" date="2016-07" db="EMBL/GenBank/DDBJ databases">
        <authorList>
            <person name="Florea S."/>
            <person name="Webb J.S."/>
            <person name="Jaromczyk J."/>
            <person name="Schardl C.L."/>
        </authorList>
    </citation>
    <scope>NUCLEOTIDE SEQUENCE [LARGE SCALE GENOMIC DNA]</scope>
    <source>
        <strain evidence="3">CDC-D5610</strain>
    </source>
</reference>